<keyword evidence="12" id="KW-1185">Reference proteome</keyword>
<gene>
    <name evidence="11" type="ORF">U5817_06400</name>
</gene>
<feature type="domain" description="ABC transporter" evidence="9">
    <location>
        <begin position="347"/>
        <end position="572"/>
    </location>
</feature>
<dbReference type="Pfam" id="PF00664">
    <property type="entry name" value="ABC_membrane"/>
    <property type="match status" value="1"/>
</dbReference>
<evidence type="ECO:0000313" key="11">
    <source>
        <dbReference type="EMBL" id="WRL47672.1"/>
    </source>
</evidence>
<dbReference type="Pfam" id="PF00005">
    <property type="entry name" value="ABC_tran"/>
    <property type="match status" value="1"/>
</dbReference>
<accession>A0ABZ1AP82</accession>
<dbReference type="PROSITE" id="PS50929">
    <property type="entry name" value="ABC_TM1F"/>
    <property type="match status" value="1"/>
</dbReference>
<dbReference type="Gene3D" id="1.20.1560.10">
    <property type="entry name" value="ABC transporter type 1, transmembrane domain"/>
    <property type="match status" value="1"/>
</dbReference>
<dbReference type="InterPro" id="IPR011527">
    <property type="entry name" value="ABC1_TM_dom"/>
</dbReference>
<sequence length="572" mass="60964">MITPDRTRSLPLQALAWALPLVRERGATLAAVVILSCLGSAAALLPPYLTQRLVDDGIVGGKVELVLQLCAVFLVLMVGGVLIETLSRLSYLKLSAHLLFGLREQVWRHLQTLAPTYYARTRGGEILSRLDGDVAEVQRFALDAPMAVLNGVFSLAVALVLMLSLSPLLTALVFALVPLQVAALILSRPWLERSTHAMRKESAAMSSFFVESLRAMKFIQASNAARRQEAGLRAHHGDYFAALRRSQLASLGAGGLQRVLSGLGVLLVFAVGGALAAAGDLSVGVVVAFIAYTTRAAGPLQTLAGVFMGWQRAKVSLERIRELAAERPTVQSPAQPVPLAHPVRGELRLDAVRFGYGTEAVLEGATLDIPSGTKLALVGASGAGKSTLIDLLQRHYDPQAGRLLLDGVRLDLVDLAELRRQLVVVDQEPVLMPGSIRDNLRFVAPDADETALMRALDLAGLGKLAHAGGLDRPVGAMAATLSRGERLRLALARAILQDPAVLILDETTSGLDLPVAQAIIGAVDRVFAGRTRILITHNLASVGAVDRIVELRDGRLVEPDPVRSAAPLLRVV</sequence>
<keyword evidence="5 11" id="KW-0067">ATP-binding</keyword>
<evidence type="ECO:0000313" key="12">
    <source>
        <dbReference type="Proteomes" id="UP001626593"/>
    </source>
</evidence>
<evidence type="ECO:0000256" key="4">
    <source>
        <dbReference type="ARBA" id="ARBA00022741"/>
    </source>
</evidence>
<dbReference type="InterPro" id="IPR003439">
    <property type="entry name" value="ABC_transporter-like_ATP-bd"/>
</dbReference>
<feature type="transmembrane region" description="Helical" evidence="8">
    <location>
        <begin position="147"/>
        <end position="165"/>
    </location>
</feature>
<organism evidence="11 12">
    <name type="scientific">Aromatoleum evansii</name>
    <name type="common">Azoarcus evansii</name>
    <dbReference type="NCBI Taxonomy" id="59406"/>
    <lineage>
        <taxon>Bacteria</taxon>
        <taxon>Pseudomonadati</taxon>
        <taxon>Pseudomonadota</taxon>
        <taxon>Betaproteobacteria</taxon>
        <taxon>Rhodocyclales</taxon>
        <taxon>Rhodocyclaceae</taxon>
        <taxon>Aromatoleum</taxon>
    </lineage>
</organism>
<dbReference type="PANTHER" id="PTHR43394:SF1">
    <property type="entry name" value="ATP-BINDING CASSETTE SUB-FAMILY B MEMBER 10, MITOCHONDRIAL"/>
    <property type="match status" value="1"/>
</dbReference>
<dbReference type="SUPFAM" id="SSF52540">
    <property type="entry name" value="P-loop containing nucleoside triphosphate hydrolases"/>
    <property type="match status" value="1"/>
</dbReference>
<dbReference type="InterPro" id="IPR039421">
    <property type="entry name" value="Type_1_exporter"/>
</dbReference>
<dbReference type="GO" id="GO:0005524">
    <property type="term" value="F:ATP binding"/>
    <property type="evidence" value="ECO:0007669"/>
    <property type="project" value="UniProtKB-KW"/>
</dbReference>
<dbReference type="InterPro" id="IPR027417">
    <property type="entry name" value="P-loop_NTPase"/>
</dbReference>
<feature type="transmembrane region" description="Helical" evidence="8">
    <location>
        <begin position="65"/>
        <end position="83"/>
    </location>
</feature>
<feature type="transmembrane region" description="Helical" evidence="8">
    <location>
        <begin position="265"/>
        <end position="292"/>
    </location>
</feature>
<keyword evidence="6 8" id="KW-1133">Transmembrane helix</keyword>
<dbReference type="InterPro" id="IPR036640">
    <property type="entry name" value="ABC1_TM_sf"/>
</dbReference>
<evidence type="ECO:0000256" key="8">
    <source>
        <dbReference type="SAM" id="Phobius"/>
    </source>
</evidence>
<evidence type="ECO:0000256" key="3">
    <source>
        <dbReference type="ARBA" id="ARBA00022692"/>
    </source>
</evidence>
<comment type="subcellular location">
    <subcellularLocation>
        <location evidence="1">Cell membrane</location>
        <topology evidence="1">Multi-pass membrane protein</topology>
    </subcellularLocation>
</comment>
<keyword evidence="3 8" id="KW-0812">Transmembrane</keyword>
<dbReference type="Gene3D" id="3.40.50.300">
    <property type="entry name" value="P-loop containing nucleotide triphosphate hydrolases"/>
    <property type="match status" value="1"/>
</dbReference>
<keyword evidence="7 8" id="KW-0472">Membrane</keyword>
<feature type="domain" description="ABC transmembrane type-1" evidence="10">
    <location>
        <begin position="30"/>
        <end position="312"/>
    </location>
</feature>
<dbReference type="SUPFAM" id="SSF90123">
    <property type="entry name" value="ABC transporter transmembrane region"/>
    <property type="match status" value="1"/>
</dbReference>
<name>A0ABZ1AP82_AROEV</name>
<dbReference type="Proteomes" id="UP001626593">
    <property type="component" value="Chromosome"/>
</dbReference>
<reference evidence="11 12" key="1">
    <citation type="submission" date="2023-12" db="EMBL/GenBank/DDBJ databases">
        <title>A. evansii MAY27, complete genome.</title>
        <authorList>
            <person name="Wang Y."/>
        </authorList>
    </citation>
    <scope>NUCLEOTIDE SEQUENCE [LARGE SCALE GENOMIC DNA]</scope>
    <source>
        <strain evidence="11 12">MAY27</strain>
    </source>
</reference>
<evidence type="ECO:0000256" key="1">
    <source>
        <dbReference type="ARBA" id="ARBA00004651"/>
    </source>
</evidence>
<proteinExistence type="predicted"/>
<feature type="transmembrane region" description="Helical" evidence="8">
    <location>
        <begin position="27"/>
        <end position="45"/>
    </location>
</feature>
<evidence type="ECO:0000259" key="10">
    <source>
        <dbReference type="PROSITE" id="PS50929"/>
    </source>
</evidence>
<dbReference type="PROSITE" id="PS50893">
    <property type="entry name" value="ABC_TRANSPORTER_2"/>
    <property type="match status" value="1"/>
</dbReference>
<keyword evidence="4" id="KW-0547">Nucleotide-binding</keyword>
<dbReference type="CDD" id="cd07346">
    <property type="entry name" value="ABC_6TM_exporters"/>
    <property type="match status" value="1"/>
</dbReference>
<feature type="transmembrane region" description="Helical" evidence="8">
    <location>
        <begin position="171"/>
        <end position="191"/>
    </location>
</feature>
<dbReference type="RefSeq" id="WP_407280077.1">
    <property type="nucleotide sequence ID" value="NZ_CP141259.1"/>
</dbReference>
<keyword evidence="2" id="KW-1003">Cell membrane</keyword>
<dbReference type="EMBL" id="CP141259">
    <property type="protein sequence ID" value="WRL47672.1"/>
    <property type="molecule type" value="Genomic_DNA"/>
</dbReference>
<evidence type="ECO:0000256" key="5">
    <source>
        <dbReference type="ARBA" id="ARBA00022840"/>
    </source>
</evidence>
<evidence type="ECO:0000256" key="2">
    <source>
        <dbReference type="ARBA" id="ARBA00022475"/>
    </source>
</evidence>
<protein>
    <submittedName>
        <fullName evidence="11">ABC transporter ATP-binding protein</fullName>
    </submittedName>
</protein>
<dbReference type="PANTHER" id="PTHR43394">
    <property type="entry name" value="ATP-DEPENDENT PERMEASE MDL1, MITOCHONDRIAL"/>
    <property type="match status" value="1"/>
</dbReference>
<evidence type="ECO:0000256" key="6">
    <source>
        <dbReference type="ARBA" id="ARBA00022989"/>
    </source>
</evidence>
<dbReference type="SMART" id="SM00382">
    <property type="entry name" value="AAA"/>
    <property type="match status" value="1"/>
</dbReference>
<evidence type="ECO:0000256" key="7">
    <source>
        <dbReference type="ARBA" id="ARBA00023136"/>
    </source>
</evidence>
<evidence type="ECO:0000259" key="9">
    <source>
        <dbReference type="PROSITE" id="PS50893"/>
    </source>
</evidence>
<dbReference type="InterPro" id="IPR003593">
    <property type="entry name" value="AAA+_ATPase"/>
</dbReference>